<evidence type="ECO:0000256" key="2">
    <source>
        <dbReference type="ARBA" id="ARBA00022908"/>
    </source>
</evidence>
<dbReference type="GO" id="GO:0006310">
    <property type="term" value="P:DNA recombination"/>
    <property type="evidence" value="ECO:0007669"/>
    <property type="project" value="UniProtKB-KW"/>
</dbReference>
<comment type="similarity">
    <text evidence="1">Belongs to the 'phage' integrase family.</text>
</comment>
<feature type="domain" description="Core-binding (CB)" evidence="7">
    <location>
        <begin position="135"/>
        <end position="217"/>
    </location>
</feature>
<dbReference type="Gene3D" id="1.10.443.10">
    <property type="entry name" value="Intergrase catalytic core"/>
    <property type="match status" value="1"/>
</dbReference>
<evidence type="ECO:0000256" key="4">
    <source>
        <dbReference type="ARBA" id="ARBA00023172"/>
    </source>
</evidence>
<dbReference type="AlphaFoldDB" id="A0A9X3CFX1"/>
<dbReference type="Proteomes" id="UP001155586">
    <property type="component" value="Unassembled WGS sequence"/>
</dbReference>
<dbReference type="InterPro" id="IPR046668">
    <property type="entry name" value="DUF6538"/>
</dbReference>
<dbReference type="InterPro" id="IPR002104">
    <property type="entry name" value="Integrase_catalytic"/>
</dbReference>
<evidence type="ECO:0000256" key="1">
    <source>
        <dbReference type="ARBA" id="ARBA00008857"/>
    </source>
</evidence>
<dbReference type="Pfam" id="PF13102">
    <property type="entry name" value="Phage_int_SAM_5"/>
    <property type="match status" value="1"/>
</dbReference>
<dbReference type="PROSITE" id="PS51900">
    <property type="entry name" value="CB"/>
    <property type="match status" value="1"/>
</dbReference>
<protein>
    <submittedName>
        <fullName evidence="8">Tyrosine-type recombinase/integrase</fullName>
    </submittedName>
</protein>
<dbReference type="Pfam" id="PF00589">
    <property type="entry name" value="Phage_integrase"/>
    <property type="match status" value="1"/>
</dbReference>
<dbReference type="Pfam" id="PF20172">
    <property type="entry name" value="DUF6538"/>
    <property type="match status" value="1"/>
</dbReference>
<dbReference type="RefSeq" id="WP_265687490.1">
    <property type="nucleotide sequence ID" value="NZ_JAKRRX010000045.1"/>
</dbReference>
<dbReference type="InterPro" id="IPR044068">
    <property type="entry name" value="CB"/>
</dbReference>
<keyword evidence="9" id="KW-1185">Reference proteome</keyword>
<dbReference type="PROSITE" id="PS51898">
    <property type="entry name" value="TYR_RECOMBINASE"/>
    <property type="match status" value="1"/>
</dbReference>
<name>A0A9X3CFX1_9VIBR</name>
<keyword evidence="2" id="KW-0229">DNA integration</keyword>
<keyword evidence="4" id="KW-0233">DNA recombination</keyword>
<proteinExistence type="inferred from homology"/>
<evidence type="ECO:0000259" key="6">
    <source>
        <dbReference type="PROSITE" id="PS51898"/>
    </source>
</evidence>
<sequence length="444" mass="50489">MKPKQHLYLRGTKYYFVYKLPEELQHLHNGKKKLQVALRTDSLSEAQKLRNALLLDIEAQRISLGSNPLGERYRQLVAKVRGEYQNLSTNEEFEAFDSHYDIDSLRTNDPLQAAAVLEATGNMPPTELNAPTSDYTLQEVGEMYLKSITGNIGETSIRNTKRALSKFKTFKLGKDSSLIAIDRPTVVKFIEHLKQDLQAKSINTLLSCLNRIYSYAYDRGYITSPSPFKEHTVKDNRSKADSYKPFTLDQWKKLLPILETSANTYAKKWIAPIALMTGMRVNEICGLHKEDVYQESNGRWFFSLHTDNRRLKTKNSVRRVPIHESILPAILKLKADSDNEFLIKEVINSPSNRSGTIATWFSRNKVKHITKDSSIAFHSLRGMLSTAFHSAEVPELQAAEILGHKIATMSYGLYSSGSKPELLCNYLDKAAGELKEFIDCFPEE</sequence>
<dbReference type="PANTHER" id="PTHR30629:SF2">
    <property type="entry name" value="PROPHAGE INTEGRASE INTS-RELATED"/>
    <property type="match status" value="1"/>
</dbReference>
<dbReference type="InterPro" id="IPR011010">
    <property type="entry name" value="DNA_brk_join_enz"/>
</dbReference>
<evidence type="ECO:0000313" key="8">
    <source>
        <dbReference type="EMBL" id="MCW8334085.1"/>
    </source>
</evidence>
<dbReference type="Gene3D" id="1.10.150.130">
    <property type="match status" value="1"/>
</dbReference>
<dbReference type="EMBL" id="JAKRRX010000045">
    <property type="protein sequence ID" value="MCW8334085.1"/>
    <property type="molecule type" value="Genomic_DNA"/>
</dbReference>
<organism evidence="8 9">
    <name type="scientific">Vibrio paucivorans</name>
    <dbReference type="NCBI Taxonomy" id="2829489"/>
    <lineage>
        <taxon>Bacteria</taxon>
        <taxon>Pseudomonadati</taxon>
        <taxon>Pseudomonadota</taxon>
        <taxon>Gammaproteobacteria</taxon>
        <taxon>Vibrionales</taxon>
        <taxon>Vibrionaceae</taxon>
        <taxon>Vibrio</taxon>
    </lineage>
</organism>
<dbReference type="PANTHER" id="PTHR30629">
    <property type="entry name" value="PROPHAGE INTEGRASE"/>
    <property type="match status" value="1"/>
</dbReference>
<evidence type="ECO:0000259" key="7">
    <source>
        <dbReference type="PROSITE" id="PS51900"/>
    </source>
</evidence>
<keyword evidence="3 5" id="KW-0238">DNA-binding</keyword>
<evidence type="ECO:0000313" key="9">
    <source>
        <dbReference type="Proteomes" id="UP001155586"/>
    </source>
</evidence>
<evidence type="ECO:0000256" key="5">
    <source>
        <dbReference type="PROSITE-ProRule" id="PRU01248"/>
    </source>
</evidence>
<accession>A0A9X3CFX1</accession>
<feature type="domain" description="Tyr recombinase" evidence="6">
    <location>
        <begin position="241"/>
        <end position="428"/>
    </location>
</feature>
<reference evidence="8" key="1">
    <citation type="submission" date="2022-02" db="EMBL/GenBank/DDBJ databases">
        <title>Vibrio sp. nov., a new bacterium isolated from Bohai sea, China.</title>
        <authorList>
            <person name="Yuan Y."/>
        </authorList>
    </citation>
    <scope>NUCLEOTIDE SEQUENCE</scope>
    <source>
        <strain evidence="8">DBSS07</strain>
    </source>
</reference>
<dbReference type="GO" id="GO:0015074">
    <property type="term" value="P:DNA integration"/>
    <property type="evidence" value="ECO:0007669"/>
    <property type="project" value="UniProtKB-KW"/>
</dbReference>
<dbReference type="InterPro" id="IPR010998">
    <property type="entry name" value="Integrase_recombinase_N"/>
</dbReference>
<dbReference type="SUPFAM" id="SSF56349">
    <property type="entry name" value="DNA breaking-rejoining enzymes"/>
    <property type="match status" value="1"/>
</dbReference>
<dbReference type="InterPro" id="IPR025269">
    <property type="entry name" value="SAM-like_dom"/>
</dbReference>
<evidence type="ECO:0000256" key="3">
    <source>
        <dbReference type="ARBA" id="ARBA00023125"/>
    </source>
</evidence>
<dbReference type="InterPro" id="IPR050808">
    <property type="entry name" value="Phage_Integrase"/>
</dbReference>
<gene>
    <name evidence="8" type="ORF">MD483_09645</name>
</gene>
<dbReference type="GO" id="GO:0003677">
    <property type="term" value="F:DNA binding"/>
    <property type="evidence" value="ECO:0007669"/>
    <property type="project" value="UniProtKB-UniRule"/>
</dbReference>
<comment type="caution">
    <text evidence="8">The sequence shown here is derived from an EMBL/GenBank/DDBJ whole genome shotgun (WGS) entry which is preliminary data.</text>
</comment>
<dbReference type="InterPro" id="IPR013762">
    <property type="entry name" value="Integrase-like_cat_sf"/>
</dbReference>